<gene>
    <name evidence="1" type="primary">jg12160</name>
    <name evidence="1" type="ORF">PAEG_LOCUS16397</name>
</gene>
<proteinExistence type="predicted"/>
<reference evidence="1" key="1">
    <citation type="submission" date="2022-03" db="EMBL/GenBank/DDBJ databases">
        <authorList>
            <person name="Lindestad O."/>
        </authorList>
    </citation>
    <scope>NUCLEOTIDE SEQUENCE</scope>
</reference>
<dbReference type="EMBL" id="CAKXAJ010025453">
    <property type="protein sequence ID" value="CAH2239740.1"/>
    <property type="molecule type" value="Genomic_DNA"/>
</dbReference>
<name>A0A8S4RQL9_9NEOP</name>
<keyword evidence="2" id="KW-1185">Reference proteome</keyword>
<comment type="caution">
    <text evidence="1">The sequence shown here is derived from an EMBL/GenBank/DDBJ whole genome shotgun (WGS) entry which is preliminary data.</text>
</comment>
<accession>A0A8S4RQL9</accession>
<sequence>MASYHPTYKAVPLSDLAFRYGVVLDHYHLLHHLPSGVTNSPLCRACMEADEIATHVMLRCIGVAENAKHTLVT</sequence>
<dbReference type="AlphaFoldDB" id="A0A8S4RQL9"/>
<protein>
    <submittedName>
        <fullName evidence="1">Jg12160 protein</fullName>
    </submittedName>
</protein>
<dbReference type="Proteomes" id="UP000838756">
    <property type="component" value="Unassembled WGS sequence"/>
</dbReference>
<evidence type="ECO:0000313" key="2">
    <source>
        <dbReference type="Proteomes" id="UP000838756"/>
    </source>
</evidence>
<evidence type="ECO:0000313" key="1">
    <source>
        <dbReference type="EMBL" id="CAH2239740.1"/>
    </source>
</evidence>
<organism evidence="1 2">
    <name type="scientific">Pararge aegeria aegeria</name>
    <dbReference type="NCBI Taxonomy" id="348720"/>
    <lineage>
        <taxon>Eukaryota</taxon>
        <taxon>Metazoa</taxon>
        <taxon>Ecdysozoa</taxon>
        <taxon>Arthropoda</taxon>
        <taxon>Hexapoda</taxon>
        <taxon>Insecta</taxon>
        <taxon>Pterygota</taxon>
        <taxon>Neoptera</taxon>
        <taxon>Endopterygota</taxon>
        <taxon>Lepidoptera</taxon>
        <taxon>Glossata</taxon>
        <taxon>Ditrysia</taxon>
        <taxon>Papilionoidea</taxon>
        <taxon>Nymphalidae</taxon>
        <taxon>Satyrinae</taxon>
        <taxon>Satyrini</taxon>
        <taxon>Parargina</taxon>
        <taxon>Pararge</taxon>
    </lineage>
</organism>